<keyword evidence="2" id="KW-1185">Reference proteome</keyword>
<name>A0A930YC49_9ACTN</name>
<sequence length="81" mass="9129">MRTDRLRSDSHDVAGWGAGAGTVERDEFRCPCGDGAIIEEHENVPGFREHNVWLDCDKCRAEWRFVDGRSARQWGLVPATA</sequence>
<dbReference type="Proteomes" id="UP000640489">
    <property type="component" value="Unassembled WGS sequence"/>
</dbReference>
<accession>A0A930YC49</accession>
<reference evidence="1" key="1">
    <citation type="submission" date="2020-11" db="EMBL/GenBank/DDBJ databases">
        <title>Nocardioides sp. nov., isolated from Soil of Cynanchum wilfordii Hemsley rhizosphere.</title>
        <authorList>
            <person name="Lee J.-S."/>
            <person name="Suh M.K."/>
            <person name="Kim J.-S."/>
        </authorList>
    </citation>
    <scope>NUCLEOTIDE SEQUENCE</scope>
    <source>
        <strain evidence="1">KCTC 19275</strain>
    </source>
</reference>
<evidence type="ECO:0000313" key="2">
    <source>
        <dbReference type="Proteomes" id="UP000640489"/>
    </source>
</evidence>
<proteinExistence type="predicted"/>
<evidence type="ECO:0000313" key="1">
    <source>
        <dbReference type="EMBL" id="MBF4762791.1"/>
    </source>
</evidence>
<gene>
    <name evidence="1" type="ORF">ISU07_06600</name>
</gene>
<dbReference type="EMBL" id="JADKPN010000002">
    <property type="protein sequence ID" value="MBF4762791.1"/>
    <property type="molecule type" value="Genomic_DNA"/>
</dbReference>
<dbReference type="AlphaFoldDB" id="A0A930YC49"/>
<organism evidence="1 2">
    <name type="scientific">Nocardioides islandensis</name>
    <dbReference type="NCBI Taxonomy" id="433663"/>
    <lineage>
        <taxon>Bacteria</taxon>
        <taxon>Bacillati</taxon>
        <taxon>Actinomycetota</taxon>
        <taxon>Actinomycetes</taxon>
        <taxon>Propionibacteriales</taxon>
        <taxon>Nocardioidaceae</taxon>
        <taxon>Nocardioides</taxon>
    </lineage>
</organism>
<protein>
    <submittedName>
        <fullName evidence="1">Uncharacterized protein</fullName>
    </submittedName>
</protein>
<comment type="caution">
    <text evidence="1">The sequence shown here is derived from an EMBL/GenBank/DDBJ whole genome shotgun (WGS) entry which is preliminary data.</text>
</comment>